<reference evidence="13" key="1">
    <citation type="submission" date="2020-09" db="EMBL/GenBank/DDBJ databases">
        <title>Nocardioides sp. strain MJB4 16S ribosomal RNA gene Genome sequencing and assembly.</title>
        <authorList>
            <person name="Kim I."/>
        </authorList>
    </citation>
    <scope>NUCLEOTIDE SEQUENCE</scope>
    <source>
        <strain evidence="13">MJB4</strain>
    </source>
</reference>
<evidence type="ECO:0000256" key="3">
    <source>
        <dbReference type="ARBA" id="ARBA00022475"/>
    </source>
</evidence>
<evidence type="ECO:0000256" key="4">
    <source>
        <dbReference type="ARBA" id="ARBA00022519"/>
    </source>
</evidence>
<dbReference type="PANTHER" id="PTHR43394:SF1">
    <property type="entry name" value="ATP-BINDING CASSETTE SUB-FAMILY B MEMBER 10, MITOCHONDRIAL"/>
    <property type="match status" value="1"/>
</dbReference>
<dbReference type="GO" id="GO:0016887">
    <property type="term" value="F:ATP hydrolysis activity"/>
    <property type="evidence" value="ECO:0007669"/>
    <property type="project" value="InterPro"/>
</dbReference>
<keyword evidence="5 10" id="KW-0812">Transmembrane</keyword>
<dbReference type="EMBL" id="JACYXZ010000001">
    <property type="protein sequence ID" value="MBD8868591.1"/>
    <property type="molecule type" value="Genomic_DNA"/>
</dbReference>
<evidence type="ECO:0000256" key="9">
    <source>
        <dbReference type="ARBA" id="ARBA00023136"/>
    </source>
</evidence>
<keyword evidence="4" id="KW-0997">Cell inner membrane</keyword>
<dbReference type="AlphaFoldDB" id="A0A927Q1B7"/>
<evidence type="ECO:0000256" key="10">
    <source>
        <dbReference type="SAM" id="Phobius"/>
    </source>
</evidence>
<dbReference type="SMART" id="SM00382">
    <property type="entry name" value="AAA"/>
    <property type="match status" value="1"/>
</dbReference>
<evidence type="ECO:0000313" key="13">
    <source>
        <dbReference type="EMBL" id="MBD8868591.1"/>
    </source>
</evidence>
<dbReference type="InterPro" id="IPR036640">
    <property type="entry name" value="ABC1_TM_sf"/>
</dbReference>
<dbReference type="CDD" id="cd07346">
    <property type="entry name" value="ABC_6TM_exporters"/>
    <property type="match status" value="1"/>
</dbReference>
<dbReference type="InterPro" id="IPR027417">
    <property type="entry name" value="P-loop_NTPase"/>
</dbReference>
<dbReference type="PROSITE" id="PS50929">
    <property type="entry name" value="ABC_TM1F"/>
    <property type="match status" value="1"/>
</dbReference>
<keyword evidence="8 10" id="KW-1133">Transmembrane helix</keyword>
<evidence type="ECO:0000256" key="5">
    <source>
        <dbReference type="ARBA" id="ARBA00022692"/>
    </source>
</evidence>
<dbReference type="RefSeq" id="WP_192140354.1">
    <property type="nucleotide sequence ID" value="NZ_JACYXZ010000001.1"/>
</dbReference>
<accession>A0A927Q1B7</accession>
<protein>
    <submittedName>
        <fullName evidence="13">ABC transporter ATP-binding protein</fullName>
    </submittedName>
</protein>
<keyword evidence="9 10" id="KW-0472">Membrane</keyword>
<keyword evidence="6" id="KW-0547">Nucleotide-binding</keyword>
<dbReference type="InterPro" id="IPR003593">
    <property type="entry name" value="AAA+_ATPase"/>
</dbReference>
<comment type="subcellular location">
    <subcellularLocation>
        <location evidence="1">Cell membrane</location>
        <topology evidence="1">Multi-pass membrane protein</topology>
    </subcellularLocation>
</comment>
<evidence type="ECO:0000313" key="14">
    <source>
        <dbReference type="Proteomes" id="UP000616839"/>
    </source>
</evidence>
<dbReference type="GO" id="GO:0015421">
    <property type="term" value="F:ABC-type oligopeptide transporter activity"/>
    <property type="evidence" value="ECO:0007669"/>
    <property type="project" value="TreeGrafter"/>
</dbReference>
<dbReference type="Pfam" id="PF00005">
    <property type="entry name" value="ABC_tran"/>
    <property type="match status" value="1"/>
</dbReference>
<dbReference type="InterPro" id="IPR003439">
    <property type="entry name" value="ABC_transporter-like_ATP-bd"/>
</dbReference>
<dbReference type="SUPFAM" id="SSF90123">
    <property type="entry name" value="ABC transporter transmembrane region"/>
    <property type="match status" value="1"/>
</dbReference>
<dbReference type="GO" id="GO:0005886">
    <property type="term" value="C:plasma membrane"/>
    <property type="evidence" value="ECO:0007669"/>
    <property type="project" value="UniProtKB-SubCell"/>
</dbReference>
<dbReference type="Gene3D" id="1.20.1560.10">
    <property type="entry name" value="ABC transporter type 1, transmembrane domain"/>
    <property type="match status" value="1"/>
</dbReference>
<dbReference type="GO" id="GO:0005524">
    <property type="term" value="F:ATP binding"/>
    <property type="evidence" value="ECO:0007669"/>
    <property type="project" value="UniProtKB-KW"/>
</dbReference>
<evidence type="ECO:0000256" key="1">
    <source>
        <dbReference type="ARBA" id="ARBA00004651"/>
    </source>
</evidence>
<dbReference type="FunFam" id="3.40.50.300:FF:001001">
    <property type="entry name" value="Multidrug ABC transporter ATP-binding protein"/>
    <property type="match status" value="1"/>
</dbReference>
<organism evidence="13 14">
    <name type="scientific">Nocardioides donggukensis</name>
    <dbReference type="NCBI Taxonomy" id="2774019"/>
    <lineage>
        <taxon>Bacteria</taxon>
        <taxon>Bacillati</taxon>
        <taxon>Actinomycetota</taxon>
        <taxon>Actinomycetes</taxon>
        <taxon>Propionibacteriales</taxon>
        <taxon>Nocardioidaceae</taxon>
        <taxon>Nocardioides</taxon>
    </lineage>
</organism>
<feature type="transmembrane region" description="Helical" evidence="10">
    <location>
        <begin position="168"/>
        <end position="187"/>
    </location>
</feature>
<evidence type="ECO:0000256" key="8">
    <source>
        <dbReference type="ARBA" id="ARBA00022989"/>
    </source>
</evidence>
<dbReference type="PROSITE" id="PS50893">
    <property type="entry name" value="ABC_TRANSPORTER_2"/>
    <property type="match status" value="1"/>
</dbReference>
<name>A0A927Q1B7_9ACTN</name>
<dbReference type="Pfam" id="PF00664">
    <property type="entry name" value="ABC_membrane"/>
    <property type="match status" value="1"/>
</dbReference>
<feature type="transmembrane region" description="Helical" evidence="10">
    <location>
        <begin position="144"/>
        <end position="162"/>
    </location>
</feature>
<gene>
    <name evidence="13" type="ORF">IE331_03040</name>
</gene>
<keyword evidence="2" id="KW-0813">Transport</keyword>
<dbReference type="SUPFAM" id="SSF52540">
    <property type="entry name" value="P-loop containing nucleoside triphosphate hydrolases"/>
    <property type="match status" value="1"/>
</dbReference>
<feature type="transmembrane region" description="Helical" evidence="10">
    <location>
        <begin position="251"/>
        <end position="275"/>
    </location>
</feature>
<evidence type="ECO:0000256" key="6">
    <source>
        <dbReference type="ARBA" id="ARBA00022741"/>
    </source>
</evidence>
<dbReference type="Gene3D" id="3.40.50.300">
    <property type="entry name" value="P-loop containing nucleotide triphosphate hydrolases"/>
    <property type="match status" value="1"/>
</dbReference>
<dbReference type="InterPro" id="IPR011527">
    <property type="entry name" value="ABC1_TM_dom"/>
</dbReference>
<dbReference type="InterPro" id="IPR039421">
    <property type="entry name" value="Type_1_exporter"/>
</dbReference>
<sequence length="586" mass="61999">MRQVLPVAGTRAVRAYAVSIARNHPRMLWTALSLHALAALAALAAPRLIGELVEAVETGTTVGHVDDVMLLLAGFLLVQTVLTRQARYVSQSLGEEVLAELREDFVDSTLALPVGVVESAGSGDLLTRTSRDVDQLGWSVRWALPEWTIAVVTAVLTFAGALSVGWWVALPCLLGVPPLVLGLRWYLARAKDGYLRENASYSQISATLTETTEGARTVESLGLAGERVAALDRDCADSYVAERYTLRLRTVFFPSVEIGYLLPTVATLLFGGWLYTRGQVSLGEVTAATLYVQMLIDPVDRIVSILDELQVGAASLARLLGVGQVPDDRVATGAVPQGEKLDARDVVFSYVEGRPVLHGIDLSVGVGERIAMVGPSGAGKSTLGRLLAGIHPPDGGSVTVGGVGLTELPLDDLRGHVALVTQEHHVFVGTLRENLALAAPPGAGDDAIWSALAAVDADAWARALPRRLDEVVGSGGRALTAAQAQQVALARLVLADPHTLVLDEATSLIDPRAARHLERSLAAVLEGRTVVAIAHRLFSAHDADRVAVVEDGLVTEFGTHDELVAAGGSYAALWHSWNGDPSPLST</sequence>
<dbReference type="Proteomes" id="UP000616839">
    <property type="component" value="Unassembled WGS sequence"/>
</dbReference>
<keyword evidence="7 13" id="KW-0067">ATP-binding</keyword>
<feature type="domain" description="ABC transporter" evidence="11">
    <location>
        <begin position="341"/>
        <end position="576"/>
    </location>
</feature>
<evidence type="ECO:0000259" key="11">
    <source>
        <dbReference type="PROSITE" id="PS50893"/>
    </source>
</evidence>
<comment type="caution">
    <text evidence="13">The sequence shown here is derived from an EMBL/GenBank/DDBJ whole genome shotgun (WGS) entry which is preliminary data.</text>
</comment>
<keyword evidence="14" id="KW-1185">Reference proteome</keyword>
<evidence type="ECO:0000256" key="2">
    <source>
        <dbReference type="ARBA" id="ARBA00022448"/>
    </source>
</evidence>
<feature type="domain" description="ABC transmembrane type-1" evidence="12">
    <location>
        <begin position="29"/>
        <end position="310"/>
    </location>
</feature>
<proteinExistence type="predicted"/>
<dbReference type="PANTHER" id="PTHR43394">
    <property type="entry name" value="ATP-DEPENDENT PERMEASE MDL1, MITOCHONDRIAL"/>
    <property type="match status" value="1"/>
</dbReference>
<evidence type="ECO:0000259" key="12">
    <source>
        <dbReference type="PROSITE" id="PS50929"/>
    </source>
</evidence>
<evidence type="ECO:0000256" key="7">
    <source>
        <dbReference type="ARBA" id="ARBA00022840"/>
    </source>
</evidence>
<keyword evidence="3" id="KW-1003">Cell membrane</keyword>
<feature type="transmembrane region" description="Helical" evidence="10">
    <location>
        <begin position="68"/>
        <end position="86"/>
    </location>
</feature>